<proteinExistence type="predicted"/>
<dbReference type="AlphaFoldDB" id="A0ABD3WMP5"/>
<name>A0ABD3WMP5_SINWO</name>
<sequence length="397" mass="45837">MSTLPSSYSAISATSSDAEQSFLFHSIIFFNNIDLFRGLVREIDGFTRGENKTLNDVMKTISYLKIPKGLPSMQEIFAYVKVFVLDLYRVEGTSNNNASGLIFASSDANSKVFDKTAFEEFDSQRYLLEVAIKEHMDQIRQLKAAQKKCIMLEEKLEQVKEKLVKKFEQPAEERKKRTVKQIQRFQKKLAMNGELIELTYISYQSALEQEKGIRIKIQQLAEDLQQKIVAITREKLAESFDLLDNLAWNSHLSMYLLEKIREIDCEYASEQLYKYVCQTYMYPNPEEWNIRAGSHATLEDPVLLSSEFCQNKGKCIFLVDFEEPDAELENPPEGIYVKATANCKEGTASSLTFRRGKRFKQKLVSRDGKIGFGWKRSSRTGMKVWGFYHVCMVKFDN</sequence>
<dbReference type="EMBL" id="JBJQND010000006">
    <property type="protein sequence ID" value="KAL3874503.1"/>
    <property type="molecule type" value="Genomic_DNA"/>
</dbReference>
<protein>
    <submittedName>
        <fullName evidence="2">Uncharacterized protein</fullName>
    </submittedName>
</protein>
<gene>
    <name evidence="2" type="ORF">ACJMK2_037512</name>
</gene>
<evidence type="ECO:0000313" key="3">
    <source>
        <dbReference type="Proteomes" id="UP001634394"/>
    </source>
</evidence>
<evidence type="ECO:0000256" key="1">
    <source>
        <dbReference type="SAM" id="Coils"/>
    </source>
</evidence>
<comment type="caution">
    <text evidence="2">The sequence shown here is derived from an EMBL/GenBank/DDBJ whole genome shotgun (WGS) entry which is preliminary data.</text>
</comment>
<evidence type="ECO:0000313" key="2">
    <source>
        <dbReference type="EMBL" id="KAL3874503.1"/>
    </source>
</evidence>
<dbReference type="Proteomes" id="UP001634394">
    <property type="component" value="Unassembled WGS sequence"/>
</dbReference>
<keyword evidence="3" id="KW-1185">Reference proteome</keyword>
<organism evidence="2 3">
    <name type="scientific">Sinanodonta woodiana</name>
    <name type="common">Chinese pond mussel</name>
    <name type="synonym">Anodonta woodiana</name>
    <dbReference type="NCBI Taxonomy" id="1069815"/>
    <lineage>
        <taxon>Eukaryota</taxon>
        <taxon>Metazoa</taxon>
        <taxon>Spiralia</taxon>
        <taxon>Lophotrochozoa</taxon>
        <taxon>Mollusca</taxon>
        <taxon>Bivalvia</taxon>
        <taxon>Autobranchia</taxon>
        <taxon>Heteroconchia</taxon>
        <taxon>Palaeoheterodonta</taxon>
        <taxon>Unionida</taxon>
        <taxon>Unionoidea</taxon>
        <taxon>Unionidae</taxon>
        <taxon>Unioninae</taxon>
        <taxon>Sinanodonta</taxon>
    </lineage>
</organism>
<reference evidence="2 3" key="1">
    <citation type="submission" date="2024-11" db="EMBL/GenBank/DDBJ databases">
        <title>Chromosome-level genome assembly of the freshwater bivalve Anodonta woodiana.</title>
        <authorList>
            <person name="Chen X."/>
        </authorList>
    </citation>
    <scope>NUCLEOTIDE SEQUENCE [LARGE SCALE GENOMIC DNA]</scope>
    <source>
        <strain evidence="2">MN2024</strain>
        <tissue evidence="2">Gills</tissue>
    </source>
</reference>
<keyword evidence="1" id="KW-0175">Coiled coil</keyword>
<feature type="coiled-coil region" evidence="1">
    <location>
        <begin position="128"/>
        <end position="169"/>
    </location>
</feature>
<accession>A0ABD3WMP5</accession>